<dbReference type="GO" id="GO:0043565">
    <property type="term" value="F:sequence-specific DNA binding"/>
    <property type="evidence" value="ECO:0007669"/>
    <property type="project" value="InterPro"/>
</dbReference>
<dbReference type="RefSeq" id="WP_116616686.1">
    <property type="nucleotide sequence ID" value="NZ_CAUPIB010000003.1"/>
</dbReference>
<dbReference type="EMBL" id="QENY01000012">
    <property type="protein sequence ID" value="PVX53451.1"/>
    <property type="molecule type" value="Genomic_DNA"/>
</dbReference>
<keyword evidence="3" id="KW-0804">Transcription</keyword>
<dbReference type="Proteomes" id="UP000245870">
    <property type="component" value="Unassembled WGS sequence"/>
</dbReference>
<keyword evidence="6" id="KW-1185">Reference proteome</keyword>
<dbReference type="SUPFAM" id="SSF46689">
    <property type="entry name" value="Homeodomain-like"/>
    <property type="match status" value="1"/>
</dbReference>
<evidence type="ECO:0000256" key="2">
    <source>
        <dbReference type="ARBA" id="ARBA00023125"/>
    </source>
</evidence>
<dbReference type="OrthoDB" id="1031098at2"/>
<evidence type="ECO:0000256" key="1">
    <source>
        <dbReference type="ARBA" id="ARBA00023015"/>
    </source>
</evidence>
<dbReference type="SMART" id="SM00342">
    <property type="entry name" value="HTH_ARAC"/>
    <property type="match status" value="1"/>
</dbReference>
<dbReference type="GO" id="GO:0003700">
    <property type="term" value="F:DNA-binding transcription factor activity"/>
    <property type="evidence" value="ECO:0007669"/>
    <property type="project" value="InterPro"/>
</dbReference>
<dbReference type="PANTHER" id="PTHR47504">
    <property type="entry name" value="RIGHT ORIGIN-BINDING PROTEIN"/>
    <property type="match status" value="1"/>
</dbReference>
<organism evidence="5 6">
    <name type="scientific">Hallella colorans</name>
    <dbReference type="NCBI Taxonomy" id="1703337"/>
    <lineage>
        <taxon>Bacteria</taxon>
        <taxon>Pseudomonadati</taxon>
        <taxon>Bacteroidota</taxon>
        <taxon>Bacteroidia</taxon>
        <taxon>Bacteroidales</taxon>
        <taxon>Prevotellaceae</taxon>
        <taxon>Hallella</taxon>
    </lineage>
</organism>
<dbReference type="AlphaFoldDB" id="A0A2U0U719"/>
<evidence type="ECO:0000313" key="6">
    <source>
        <dbReference type="Proteomes" id="UP000245870"/>
    </source>
</evidence>
<dbReference type="InterPro" id="IPR050959">
    <property type="entry name" value="MarA-like"/>
</dbReference>
<dbReference type="Pfam" id="PF12833">
    <property type="entry name" value="HTH_18"/>
    <property type="match status" value="1"/>
</dbReference>
<evidence type="ECO:0000256" key="3">
    <source>
        <dbReference type="ARBA" id="ARBA00023163"/>
    </source>
</evidence>
<reference evidence="5 6" key="1">
    <citation type="submission" date="2018-05" db="EMBL/GenBank/DDBJ databases">
        <title>Genomic Encyclopedia of Type Strains, Phase IV (KMG-IV): sequencing the most valuable type-strain genomes for metagenomic binning, comparative biology and taxonomic classification.</title>
        <authorList>
            <person name="Goeker M."/>
        </authorList>
    </citation>
    <scope>NUCLEOTIDE SEQUENCE [LARGE SCALE GENOMIC DNA]</scope>
    <source>
        <strain evidence="5 6">DSM 100333</strain>
    </source>
</reference>
<gene>
    <name evidence="5" type="ORF">C7379_11232</name>
</gene>
<evidence type="ECO:0000313" key="5">
    <source>
        <dbReference type="EMBL" id="PVX53451.1"/>
    </source>
</evidence>
<keyword evidence="2 5" id="KW-0238">DNA-binding</keyword>
<dbReference type="PANTHER" id="PTHR47504:SF5">
    <property type="entry name" value="RIGHT ORIGIN-BINDING PROTEIN"/>
    <property type="match status" value="1"/>
</dbReference>
<feature type="domain" description="HTH araC/xylS-type" evidence="4">
    <location>
        <begin position="181"/>
        <end position="279"/>
    </location>
</feature>
<dbReference type="PROSITE" id="PS01124">
    <property type="entry name" value="HTH_ARAC_FAMILY_2"/>
    <property type="match status" value="1"/>
</dbReference>
<comment type="caution">
    <text evidence="5">The sequence shown here is derived from an EMBL/GenBank/DDBJ whole genome shotgun (WGS) entry which is preliminary data.</text>
</comment>
<keyword evidence="1" id="KW-0805">Transcription regulation</keyword>
<protein>
    <submittedName>
        <fullName evidence="5">AraC-like DNA-binding protein</fullName>
    </submittedName>
</protein>
<proteinExistence type="predicted"/>
<accession>A0A2U0U719</accession>
<sequence>MQVYYLNKHLMCEHYQCNSPTGFRVVKEKQGVTTHTNPSRTAMIFLLKGEMRVSGKRFPAFTARSNAMFPMPAGTDNMICFAEDSIALVLYFIDSKFRFCGSILSDEMIKNAPERDDWLFPLDMNKPVRVWARQMADYVLDGLLCCDIQLIKQREFTAILQAYYPPDVLVNFLGPMFGVDLSFQEIIMGMVETYPTIDEMADKVCMSRPTFIRHFKKCFGDTPKAWISRVKGEALFKELHNTKYTMDEIAKKFRFSSVQRMSLFCKETLGGTPLEIRNGEVTPEHAM</sequence>
<dbReference type="Gene3D" id="1.10.10.60">
    <property type="entry name" value="Homeodomain-like"/>
    <property type="match status" value="1"/>
</dbReference>
<dbReference type="InterPro" id="IPR009057">
    <property type="entry name" value="Homeodomain-like_sf"/>
</dbReference>
<evidence type="ECO:0000259" key="4">
    <source>
        <dbReference type="PROSITE" id="PS01124"/>
    </source>
</evidence>
<name>A0A2U0U719_9BACT</name>
<dbReference type="InterPro" id="IPR018060">
    <property type="entry name" value="HTH_AraC"/>
</dbReference>